<dbReference type="EMBL" id="JAIWYP010000016">
    <property type="protein sequence ID" value="KAH3698599.1"/>
    <property type="molecule type" value="Genomic_DNA"/>
</dbReference>
<gene>
    <name evidence="2" type="ORF">DPMN_086142</name>
</gene>
<accession>A0A9D3YI97</accession>
<protein>
    <submittedName>
        <fullName evidence="2">Uncharacterized protein</fullName>
    </submittedName>
</protein>
<proteinExistence type="predicted"/>
<keyword evidence="3" id="KW-1185">Reference proteome</keyword>
<feature type="region of interest" description="Disordered" evidence="1">
    <location>
        <begin position="29"/>
        <end position="59"/>
    </location>
</feature>
<comment type="caution">
    <text evidence="2">The sequence shown here is derived from an EMBL/GenBank/DDBJ whole genome shotgun (WGS) entry which is preliminary data.</text>
</comment>
<evidence type="ECO:0000256" key="1">
    <source>
        <dbReference type="SAM" id="MobiDB-lite"/>
    </source>
</evidence>
<dbReference type="Proteomes" id="UP000828390">
    <property type="component" value="Unassembled WGS sequence"/>
</dbReference>
<name>A0A9D3YI97_DREPO</name>
<reference evidence="2" key="1">
    <citation type="journal article" date="2019" name="bioRxiv">
        <title>The Genome of the Zebra Mussel, Dreissena polymorpha: A Resource for Invasive Species Research.</title>
        <authorList>
            <person name="McCartney M.A."/>
            <person name="Auch B."/>
            <person name="Kono T."/>
            <person name="Mallez S."/>
            <person name="Zhang Y."/>
            <person name="Obille A."/>
            <person name="Becker A."/>
            <person name="Abrahante J.E."/>
            <person name="Garbe J."/>
            <person name="Badalamenti J.P."/>
            <person name="Herman A."/>
            <person name="Mangelson H."/>
            <person name="Liachko I."/>
            <person name="Sullivan S."/>
            <person name="Sone E.D."/>
            <person name="Koren S."/>
            <person name="Silverstein K.A.T."/>
            <person name="Beckman K.B."/>
            <person name="Gohl D.M."/>
        </authorList>
    </citation>
    <scope>NUCLEOTIDE SEQUENCE</scope>
    <source>
        <strain evidence="2">Duluth1</strain>
        <tissue evidence="2">Whole animal</tissue>
    </source>
</reference>
<organism evidence="2 3">
    <name type="scientific">Dreissena polymorpha</name>
    <name type="common">Zebra mussel</name>
    <name type="synonym">Mytilus polymorpha</name>
    <dbReference type="NCBI Taxonomy" id="45954"/>
    <lineage>
        <taxon>Eukaryota</taxon>
        <taxon>Metazoa</taxon>
        <taxon>Spiralia</taxon>
        <taxon>Lophotrochozoa</taxon>
        <taxon>Mollusca</taxon>
        <taxon>Bivalvia</taxon>
        <taxon>Autobranchia</taxon>
        <taxon>Heteroconchia</taxon>
        <taxon>Euheterodonta</taxon>
        <taxon>Imparidentia</taxon>
        <taxon>Neoheterodontei</taxon>
        <taxon>Myida</taxon>
        <taxon>Dreissenoidea</taxon>
        <taxon>Dreissenidae</taxon>
        <taxon>Dreissena</taxon>
    </lineage>
</organism>
<dbReference type="AlphaFoldDB" id="A0A9D3YI97"/>
<evidence type="ECO:0000313" key="3">
    <source>
        <dbReference type="Proteomes" id="UP000828390"/>
    </source>
</evidence>
<reference evidence="2" key="2">
    <citation type="submission" date="2020-11" db="EMBL/GenBank/DDBJ databases">
        <authorList>
            <person name="McCartney M.A."/>
            <person name="Auch B."/>
            <person name="Kono T."/>
            <person name="Mallez S."/>
            <person name="Becker A."/>
            <person name="Gohl D.M."/>
            <person name="Silverstein K.A.T."/>
            <person name="Koren S."/>
            <person name="Bechman K.B."/>
            <person name="Herman A."/>
            <person name="Abrahante J.E."/>
            <person name="Garbe J."/>
        </authorList>
    </citation>
    <scope>NUCLEOTIDE SEQUENCE</scope>
    <source>
        <strain evidence="2">Duluth1</strain>
        <tissue evidence="2">Whole animal</tissue>
    </source>
</reference>
<feature type="compositionally biased region" description="Low complexity" evidence="1">
    <location>
        <begin position="33"/>
        <end position="47"/>
    </location>
</feature>
<sequence length="59" mass="6450">MKEMSDCEFSRIGVETIGDRSRLRQIATGGSDTVHTSHSSTPAPSATGNCNQDKFYEEI</sequence>
<evidence type="ECO:0000313" key="2">
    <source>
        <dbReference type="EMBL" id="KAH3698599.1"/>
    </source>
</evidence>